<protein>
    <submittedName>
        <fullName evidence="7">Sodium:proton antiporter</fullName>
    </submittedName>
</protein>
<evidence type="ECO:0000256" key="2">
    <source>
        <dbReference type="ARBA" id="ARBA00022692"/>
    </source>
</evidence>
<comment type="caution">
    <text evidence="7">The sequence shown here is derived from an EMBL/GenBank/DDBJ whole genome shotgun (WGS) entry which is preliminary data.</text>
</comment>
<name>A0A424YGX3_9FIRM</name>
<evidence type="ECO:0000256" key="4">
    <source>
        <dbReference type="ARBA" id="ARBA00023136"/>
    </source>
</evidence>
<keyword evidence="2 5" id="KW-0812">Transmembrane</keyword>
<dbReference type="AlphaFoldDB" id="A0A424YGX3"/>
<evidence type="ECO:0000313" key="7">
    <source>
        <dbReference type="EMBL" id="RQD77287.1"/>
    </source>
</evidence>
<organism evidence="7 8">
    <name type="scientific">Candidatus Syntrophonatronum acetioxidans</name>
    <dbReference type="NCBI Taxonomy" id="1795816"/>
    <lineage>
        <taxon>Bacteria</taxon>
        <taxon>Bacillati</taxon>
        <taxon>Bacillota</taxon>
        <taxon>Clostridia</taxon>
        <taxon>Eubacteriales</taxon>
        <taxon>Syntrophomonadaceae</taxon>
        <taxon>Candidatus Syntrophonatronum</taxon>
    </lineage>
</organism>
<proteinExistence type="predicted"/>
<keyword evidence="4 5" id="KW-0472">Membrane</keyword>
<evidence type="ECO:0000256" key="1">
    <source>
        <dbReference type="ARBA" id="ARBA00004141"/>
    </source>
</evidence>
<evidence type="ECO:0000313" key="8">
    <source>
        <dbReference type="Proteomes" id="UP000285138"/>
    </source>
</evidence>
<dbReference type="Proteomes" id="UP000285138">
    <property type="component" value="Unassembled WGS sequence"/>
</dbReference>
<sequence>KTAYNLEGMLNNLWVVAQIFLFILIGSAVNLQVAWEAGLIGLLLLVIGLSCRSLGVLISTQGSHLNWGERVFCVVSYLPKATVQAAIGGIPLAAGVPSGEIILAMAVLAIVVTAPLGAVLIKVLAPRLLEHPEEG</sequence>
<evidence type="ECO:0000256" key="3">
    <source>
        <dbReference type="ARBA" id="ARBA00022989"/>
    </source>
</evidence>
<dbReference type="GO" id="GO:1902600">
    <property type="term" value="P:proton transmembrane transport"/>
    <property type="evidence" value="ECO:0007669"/>
    <property type="project" value="InterPro"/>
</dbReference>
<feature type="transmembrane region" description="Helical" evidence="5">
    <location>
        <begin position="39"/>
        <end position="59"/>
    </location>
</feature>
<dbReference type="InterPro" id="IPR051843">
    <property type="entry name" value="CPA1_transporter"/>
</dbReference>
<keyword evidence="3 5" id="KW-1133">Transmembrane helix</keyword>
<feature type="transmembrane region" description="Helical" evidence="5">
    <location>
        <begin position="101"/>
        <end position="121"/>
    </location>
</feature>
<dbReference type="PANTHER" id="PTHR31102">
    <property type="match status" value="1"/>
</dbReference>
<dbReference type="EMBL" id="QZAA01000075">
    <property type="protein sequence ID" value="RQD77287.1"/>
    <property type="molecule type" value="Genomic_DNA"/>
</dbReference>
<gene>
    <name evidence="7" type="ORF">D5R97_02670</name>
</gene>
<evidence type="ECO:0000259" key="6">
    <source>
        <dbReference type="Pfam" id="PF00999"/>
    </source>
</evidence>
<feature type="domain" description="Cation/H+ exchanger transmembrane" evidence="6">
    <location>
        <begin position="6"/>
        <end position="122"/>
    </location>
</feature>
<feature type="transmembrane region" description="Helical" evidence="5">
    <location>
        <begin position="71"/>
        <end position="95"/>
    </location>
</feature>
<dbReference type="PANTHER" id="PTHR31102:SF1">
    <property type="entry name" value="CATION_H+ EXCHANGER DOMAIN-CONTAINING PROTEIN"/>
    <property type="match status" value="1"/>
</dbReference>
<dbReference type="Pfam" id="PF00999">
    <property type="entry name" value="Na_H_Exchanger"/>
    <property type="match status" value="1"/>
</dbReference>
<accession>A0A424YGX3</accession>
<comment type="subcellular location">
    <subcellularLocation>
        <location evidence="1">Membrane</location>
        <topology evidence="1">Multi-pass membrane protein</topology>
    </subcellularLocation>
</comment>
<feature type="non-terminal residue" evidence="7">
    <location>
        <position position="1"/>
    </location>
</feature>
<dbReference type="GO" id="GO:0016020">
    <property type="term" value="C:membrane"/>
    <property type="evidence" value="ECO:0007669"/>
    <property type="project" value="UniProtKB-SubCell"/>
</dbReference>
<dbReference type="GO" id="GO:0015297">
    <property type="term" value="F:antiporter activity"/>
    <property type="evidence" value="ECO:0007669"/>
    <property type="project" value="InterPro"/>
</dbReference>
<dbReference type="InterPro" id="IPR006153">
    <property type="entry name" value="Cation/H_exchanger_TM"/>
</dbReference>
<feature type="transmembrane region" description="Helical" evidence="5">
    <location>
        <begin position="12"/>
        <end position="33"/>
    </location>
</feature>
<evidence type="ECO:0000256" key="5">
    <source>
        <dbReference type="SAM" id="Phobius"/>
    </source>
</evidence>
<reference evidence="7 8" key="1">
    <citation type="submission" date="2018-08" db="EMBL/GenBank/DDBJ databases">
        <title>The metabolism and importance of syntrophic acetate oxidation coupled to methane or sulfide production in haloalkaline environments.</title>
        <authorList>
            <person name="Timmers P.H.A."/>
            <person name="Vavourakis C.D."/>
            <person name="Sorokin D.Y."/>
            <person name="Sinninghe Damste J.S."/>
            <person name="Muyzer G."/>
            <person name="Stams A.J.M."/>
            <person name="Plugge C.M."/>
        </authorList>
    </citation>
    <scope>NUCLEOTIDE SEQUENCE [LARGE SCALE GENOMIC DNA]</scope>
    <source>
        <strain evidence="7">MSAO_Bac1</strain>
    </source>
</reference>